<dbReference type="Proteomes" id="UP000017842">
    <property type="component" value="Unassembled WGS sequence"/>
</dbReference>
<dbReference type="RefSeq" id="WP_023495178.1">
    <property type="nucleotide sequence ID" value="NZ_AYLO01000087.1"/>
</dbReference>
<keyword evidence="2" id="KW-0732">Signal</keyword>
<gene>
    <name evidence="3" type="ORF">MGMO_91c00030</name>
</gene>
<feature type="transmembrane region" description="Helical" evidence="1">
    <location>
        <begin position="192"/>
        <end position="214"/>
    </location>
</feature>
<feature type="chain" id="PRO_5004731355" description="Lipoprotein" evidence="2">
    <location>
        <begin position="22"/>
        <end position="220"/>
    </location>
</feature>
<accession>V5BZT3</accession>
<protein>
    <recommendedName>
        <fullName evidence="5">Lipoprotein</fullName>
    </recommendedName>
</protein>
<keyword evidence="1" id="KW-0812">Transmembrane</keyword>
<evidence type="ECO:0000256" key="1">
    <source>
        <dbReference type="SAM" id="Phobius"/>
    </source>
</evidence>
<name>V5BZT3_9GAMM</name>
<dbReference type="PROSITE" id="PS51257">
    <property type="entry name" value="PROKAR_LIPOPROTEIN"/>
    <property type="match status" value="1"/>
</dbReference>
<dbReference type="OrthoDB" id="194033at2"/>
<sequence>MKLPYPHLAFLLFIGSLLLTACESPGYNDNPSQQMTKATVGCLVATDFFAVYFSAYIKPANDSNTKMTVKDRKALFRSYCKNIPTTGTAFFTADVVGDELRQTPIGIRIVEQELTGGDEDKAENFKDIRTIAEIPAKLYPRGAVEAQAQLDKNGYYAIYLMVGGEEALSDEDKLRIPLHVGVDPDANPIRTYIAIGIGGTVGLALIGFVAYRFMRRQNSQ</sequence>
<dbReference type="STRING" id="1116472.MGMO_91c00030"/>
<dbReference type="PATRIC" id="fig|1116472.3.peg.2465"/>
<dbReference type="eggNOG" id="ENOG503159E">
    <property type="taxonomic scope" value="Bacteria"/>
</dbReference>
<evidence type="ECO:0000313" key="4">
    <source>
        <dbReference type="Proteomes" id="UP000017842"/>
    </source>
</evidence>
<evidence type="ECO:0000313" key="3">
    <source>
        <dbReference type="EMBL" id="ESS71752.1"/>
    </source>
</evidence>
<comment type="caution">
    <text evidence="3">The sequence shown here is derived from an EMBL/GenBank/DDBJ whole genome shotgun (WGS) entry which is preliminary data.</text>
</comment>
<keyword evidence="1" id="KW-1133">Transmembrane helix</keyword>
<dbReference type="AlphaFoldDB" id="V5BZT3"/>
<evidence type="ECO:0008006" key="5">
    <source>
        <dbReference type="Google" id="ProtNLM"/>
    </source>
</evidence>
<organism evidence="3 4">
    <name type="scientific">Methyloglobulus morosus KoM1</name>
    <dbReference type="NCBI Taxonomy" id="1116472"/>
    <lineage>
        <taxon>Bacteria</taxon>
        <taxon>Pseudomonadati</taxon>
        <taxon>Pseudomonadota</taxon>
        <taxon>Gammaproteobacteria</taxon>
        <taxon>Methylococcales</taxon>
        <taxon>Methylococcaceae</taxon>
        <taxon>Methyloglobulus</taxon>
    </lineage>
</organism>
<reference evidence="3 4" key="1">
    <citation type="journal article" date="2013" name="Genome Announc.">
        <title>Draft Genome Sequence of the Methanotrophic Gammaproteobacterium Methyloglobulus morosus DSM 22980 Strain KoM1.</title>
        <authorList>
            <person name="Poehlein A."/>
            <person name="Deutzmann J.S."/>
            <person name="Daniel R."/>
            <person name="Simeonova D.D."/>
        </authorList>
    </citation>
    <scope>NUCLEOTIDE SEQUENCE [LARGE SCALE GENOMIC DNA]</scope>
    <source>
        <strain evidence="3 4">KoM1</strain>
    </source>
</reference>
<evidence type="ECO:0000256" key="2">
    <source>
        <dbReference type="SAM" id="SignalP"/>
    </source>
</evidence>
<keyword evidence="4" id="KW-1185">Reference proteome</keyword>
<proteinExistence type="predicted"/>
<dbReference type="EMBL" id="AYLO01000087">
    <property type="protein sequence ID" value="ESS71752.1"/>
    <property type="molecule type" value="Genomic_DNA"/>
</dbReference>
<feature type="signal peptide" evidence="2">
    <location>
        <begin position="1"/>
        <end position="21"/>
    </location>
</feature>
<keyword evidence="1" id="KW-0472">Membrane</keyword>